<feature type="chain" id="PRO_5041810547" evidence="1">
    <location>
        <begin position="20"/>
        <end position="329"/>
    </location>
</feature>
<proteinExistence type="predicted"/>
<reference evidence="4 5" key="1">
    <citation type="submission" date="2018-08" db="EMBL/GenBank/DDBJ databases">
        <title>A genome reference for cultivated species of the human gut microbiota.</title>
        <authorList>
            <person name="Zou Y."/>
            <person name="Xue W."/>
            <person name="Luo G."/>
        </authorList>
    </citation>
    <scope>NUCLEOTIDE SEQUENCE [LARGE SCALE GENOMIC DNA]</scope>
    <source>
        <strain evidence="3 4">OM08-14</strain>
        <strain evidence="2 5">TF10-3AC</strain>
    </source>
</reference>
<dbReference type="Proteomes" id="UP000260862">
    <property type="component" value="Unassembled WGS sequence"/>
</dbReference>
<dbReference type="Pfam" id="PF19867">
    <property type="entry name" value="DUF6340"/>
    <property type="match status" value="1"/>
</dbReference>
<dbReference type="STRING" id="310297.BHV76_05475"/>
<dbReference type="InterPro" id="IPR045921">
    <property type="entry name" value="DUF6340"/>
</dbReference>
<dbReference type="EMBL" id="QSQT01000004">
    <property type="protein sequence ID" value="RGK57577.1"/>
    <property type="molecule type" value="Genomic_DNA"/>
</dbReference>
<accession>A0A3E4N5Z9</accession>
<comment type="caution">
    <text evidence="2">The sequence shown here is derived from an EMBL/GenBank/DDBJ whole genome shotgun (WGS) entry which is preliminary data.</text>
</comment>
<dbReference type="RefSeq" id="WP_117670947.1">
    <property type="nucleotide sequence ID" value="NZ_CABOGR010000004.1"/>
</dbReference>
<keyword evidence="1" id="KW-0732">Signal</keyword>
<keyword evidence="5" id="KW-1185">Reference proteome</keyword>
<gene>
    <name evidence="3" type="ORF">DXC17_11620</name>
    <name evidence="2" type="ORF">DXD04_03570</name>
</gene>
<evidence type="ECO:0000313" key="2">
    <source>
        <dbReference type="EMBL" id="RGK57577.1"/>
    </source>
</evidence>
<dbReference type="EMBL" id="QSTF01000033">
    <property type="protein sequence ID" value="RGM37594.1"/>
    <property type="molecule type" value="Genomic_DNA"/>
</dbReference>
<evidence type="ECO:0000313" key="5">
    <source>
        <dbReference type="Proteomes" id="UP000260862"/>
    </source>
</evidence>
<dbReference type="Proteomes" id="UP000260780">
    <property type="component" value="Unassembled WGS sequence"/>
</dbReference>
<dbReference type="AlphaFoldDB" id="A0A3E4N5Z9"/>
<organism evidence="2 5">
    <name type="scientific">Phocaeicola plebeius</name>
    <dbReference type="NCBI Taxonomy" id="310297"/>
    <lineage>
        <taxon>Bacteria</taxon>
        <taxon>Pseudomonadati</taxon>
        <taxon>Bacteroidota</taxon>
        <taxon>Bacteroidia</taxon>
        <taxon>Bacteroidales</taxon>
        <taxon>Bacteroidaceae</taxon>
        <taxon>Phocaeicola</taxon>
    </lineage>
</organism>
<sequence>MKKYIVAGILFAATMLVSCGGLQSFTFDQLYPAEVTFPEQVRTVAVVNHAPAIPSPKKNLLTLGKLDGDGKVLSETLAGGLADSRYFQQVVISDSAITQELTEGEILPQPVVDSLAQVLGVDMILSVDRIQLLTGKKEIYYPGLMVPFAAFDLKMRPVLRAYIPSRVMPVVTISKVDSLLWDLNPTLSDHDVVNEASQHTGFTLVNQLVPHWKSVDRIYFDGGNPDMRDAAVSLREGDWQEAGRLWKNLYDSLKKGKLKSRAAFNMALACEVQGMMSEAVDWIEKSKSCAAKGSEEERAALFYSTILQERAKDFQLLNLQMARFGNKFN</sequence>
<feature type="signal peptide" evidence="1">
    <location>
        <begin position="1"/>
        <end position="19"/>
    </location>
</feature>
<evidence type="ECO:0000313" key="3">
    <source>
        <dbReference type="EMBL" id="RGM37594.1"/>
    </source>
</evidence>
<protein>
    <submittedName>
        <fullName evidence="2">Tetratricopeptide repeat protein</fullName>
    </submittedName>
</protein>
<evidence type="ECO:0000313" key="4">
    <source>
        <dbReference type="Proteomes" id="UP000260780"/>
    </source>
</evidence>
<evidence type="ECO:0000256" key="1">
    <source>
        <dbReference type="SAM" id="SignalP"/>
    </source>
</evidence>
<name>A0A3E4N5Z9_9BACT</name>
<dbReference type="PROSITE" id="PS51257">
    <property type="entry name" value="PROKAR_LIPOPROTEIN"/>
    <property type="match status" value="1"/>
</dbReference>